<dbReference type="Pfam" id="PF02747">
    <property type="entry name" value="PCNA_C"/>
    <property type="match status" value="1"/>
</dbReference>
<dbReference type="EMBL" id="JAMFTS010000003">
    <property type="protein sequence ID" value="KAJ4778262.1"/>
    <property type="molecule type" value="Genomic_DNA"/>
</dbReference>
<dbReference type="SUPFAM" id="SSF55979">
    <property type="entry name" value="DNA clamp"/>
    <property type="match status" value="2"/>
</dbReference>
<dbReference type="InterPro" id="IPR046938">
    <property type="entry name" value="DNA_clamp_sf"/>
</dbReference>
<dbReference type="FunFam" id="3.10.150.10:FF:000008">
    <property type="entry name" value="Proliferating cell nuclear antigen"/>
    <property type="match status" value="1"/>
</dbReference>
<keyword evidence="5 7" id="KW-0539">Nucleus</keyword>
<dbReference type="PRINTS" id="PR00339">
    <property type="entry name" value="PCNACYCLIN"/>
</dbReference>
<evidence type="ECO:0000259" key="9">
    <source>
        <dbReference type="Pfam" id="PF00705"/>
    </source>
</evidence>
<dbReference type="GO" id="GO:0019985">
    <property type="term" value="P:translesion synthesis"/>
    <property type="evidence" value="ECO:0007669"/>
    <property type="project" value="TreeGrafter"/>
</dbReference>
<accession>A0AAV8EJ88</accession>
<sequence>MLELRLSQGVLLKKILESVKDLLSNVNFDCSSSEGLCLQSMDSSHVALVSLQLVPHSFEFFRCDRNLSMGINLTHLSRLLKCAGNDDVITMKADDRSPDTINLMFENPKHDRISDFEMKLMDIEAEHLQIPDTSYEATVTMPSQEFARICKDLSTIGDTVAISITKEGVKFSVSGAIGNANIICRHNISVVKPEESTIIDMKEPVTLSFPLRYLNSFTKATPLSNTVIVSMSHDLPMVVEYKISGAGHMRFYLAPKVEDDAMEAL</sequence>
<dbReference type="PANTHER" id="PTHR11352">
    <property type="entry name" value="PROLIFERATING CELL NUCLEAR ANTIGEN"/>
    <property type="match status" value="1"/>
</dbReference>
<evidence type="ECO:0000313" key="11">
    <source>
        <dbReference type="EMBL" id="KAJ4778262.1"/>
    </source>
</evidence>
<evidence type="ECO:0000256" key="1">
    <source>
        <dbReference type="ARBA" id="ARBA00004123"/>
    </source>
</evidence>
<feature type="domain" description="Proliferating cell nuclear antigen PCNA N-terminal" evidence="9">
    <location>
        <begin position="1"/>
        <end position="126"/>
    </location>
</feature>
<dbReference type="GO" id="GO:0030337">
    <property type="term" value="F:DNA polymerase processivity factor activity"/>
    <property type="evidence" value="ECO:0007669"/>
    <property type="project" value="InterPro"/>
</dbReference>
<evidence type="ECO:0000256" key="8">
    <source>
        <dbReference type="RuleBase" id="RU003671"/>
    </source>
</evidence>
<dbReference type="CDD" id="cd00577">
    <property type="entry name" value="PCNA"/>
    <property type="match status" value="1"/>
</dbReference>
<keyword evidence="12" id="KW-1185">Reference proteome</keyword>
<evidence type="ECO:0000256" key="5">
    <source>
        <dbReference type="ARBA" id="ARBA00023242"/>
    </source>
</evidence>
<dbReference type="GO" id="GO:0003677">
    <property type="term" value="F:DNA binding"/>
    <property type="evidence" value="ECO:0007669"/>
    <property type="project" value="UniProtKB-KW"/>
</dbReference>
<feature type="domain" description="Proliferating cell nuclear antigen PCNA C-terminal" evidence="10">
    <location>
        <begin position="130"/>
        <end position="256"/>
    </location>
</feature>
<keyword evidence="4 8" id="KW-0238">DNA-binding</keyword>
<dbReference type="FunFam" id="3.10.150.10:FF:000006">
    <property type="entry name" value="Proliferating cell nuclear antigen"/>
    <property type="match status" value="1"/>
</dbReference>
<evidence type="ECO:0000259" key="10">
    <source>
        <dbReference type="Pfam" id="PF02747"/>
    </source>
</evidence>
<reference evidence="11" key="1">
    <citation type="submission" date="2022-08" db="EMBL/GenBank/DDBJ databases">
        <authorList>
            <person name="Marques A."/>
        </authorList>
    </citation>
    <scope>NUCLEOTIDE SEQUENCE</scope>
    <source>
        <strain evidence="11">RhyPub2mFocal</strain>
        <tissue evidence="11">Leaves</tissue>
    </source>
</reference>
<evidence type="ECO:0000313" key="12">
    <source>
        <dbReference type="Proteomes" id="UP001140206"/>
    </source>
</evidence>
<dbReference type="GO" id="GO:0006275">
    <property type="term" value="P:regulation of DNA replication"/>
    <property type="evidence" value="ECO:0007669"/>
    <property type="project" value="InterPro"/>
</dbReference>
<comment type="similarity">
    <text evidence="2 8">Belongs to the PCNA family.</text>
</comment>
<keyword evidence="3 8" id="KW-0235">DNA replication</keyword>
<dbReference type="GO" id="GO:0006298">
    <property type="term" value="P:mismatch repair"/>
    <property type="evidence" value="ECO:0007669"/>
    <property type="project" value="TreeGrafter"/>
</dbReference>
<dbReference type="FunFam" id="3.70.10.10:FF:000001">
    <property type="entry name" value="Proliferating cell nuclear antigen"/>
    <property type="match status" value="1"/>
</dbReference>
<name>A0AAV8EJ88_9POAL</name>
<comment type="function">
    <text evidence="7">This protein is an auxiliary protein of DNA polymerase delta and is involved in the control of eukaryotic DNA replication by increasing the polymerase's processivity during elongation of the leading strand.</text>
</comment>
<organism evidence="11 12">
    <name type="scientific">Rhynchospora pubera</name>
    <dbReference type="NCBI Taxonomy" id="906938"/>
    <lineage>
        <taxon>Eukaryota</taxon>
        <taxon>Viridiplantae</taxon>
        <taxon>Streptophyta</taxon>
        <taxon>Embryophyta</taxon>
        <taxon>Tracheophyta</taxon>
        <taxon>Spermatophyta</taxon>
        <taxon>Magnoliopsida</taxon>
        <taxon>Liliopsida</taxon>
        <taxon>Poales</taxon>
        <taxon>Cyperaceae</taxon>
        <taxon>Cyperoideae</taxon>
        <taxon>Rhynchosporeae</taxon>
        <taxon>Rhynchospora</taxon>
    </lineage>
</organism>
<gene>
    <name evidence="11" type="ORF">LUZ62_062519</name>
</gene>
<dbReference type="InterPro" id="IPR000730">
    <property type="entry name" value="Pr_cel_nuc_antig"/>
</dbReference>
<dbReference type="Pfam" id="PF00705">
    <property type="entry name" value="PCNA_N"/>
    <property type="match status" value="1"/>
</dbReference>
<dbReference type="AlphaFoldDB" id="A0AAV8EJ88"/>
<dbReference type="NCBIfam" id="TIGR00590">
    <property type="entry name" value="pcna"/>
    <property type="match status" value="1"/>
</dbReference>
<comment type="function">
    <text evidence="6">This protein is an auxiliary protein of DNA polymerase delta and is involved in the control of eukaryotic DNA replication by increasing the polymerase's processibility during elongation of the leading strand.</text>
</comment>
<dbReference type="InterPro" id="IPR022659">
    <property type="entry name" value="Pr_cel_nuc_antig_CS"/>
</dbReference>
<evidence type="ECO:0000256" key="6">
    <source>
        <dbReference type="ARBA" id="ARBA00053268"/>
    </source>
</evidence>
<dbReference type="Proteomes" id="UP001140206">
    <property type="component" value="Chromosome 3"/>
</dbReference>
<comment type="caution">
    <text evidence="11">The sequence shown here is derived from an EMBL/GenBank/DDBJ whole genome shotgun (WGS) entry which is preliminary data.</text>
</comment>
<dbReference type="Gene3D" id="3.10.150.10">
    <property type="entry name" value="DNA Polymerase III, subunit A, domain 2"/>
    <property type="match status" value="2"/>
</dbReference>
<evidence type="ECO:0000256" key="2">
    <source>
        <dbReference type="ARBA" id="ARBA00010462"/>
    </source>
</evidence>
<evidence type="ECO:0000256" key="7">
    <source>
        <dbReference type="RuleBase" id="RU000641"/>
    </source>
</evidence>
<comment type="subcellular location">
    <subcellularLocation>
        <location evidence="1 7">Nucleus</location>
    </subcellularLocation>
</comment>
<dbReference type="PROSITE" id="PS01251">
    <property type="entry name" value="PCNA_1"/>
    <property type="match status" value="1"/>
</dbReference>
<dbReference type="GO" id="GO:0006272">
    <property type="term" value="P:leading strand elongation"/>
    <property type="evidence" value="ECO:0007669"/>
    <property type="project" value="TreeGrafter"/>
</dbReference>
<dbReference type="HAMAP" id="MF_00317">
    <property type="entry name" value="DNApol_clamp_arch"/>
    <property type="match status" value="1"/>
</dbReference>
<protein>
    <recommendedName>
        <fullName evidence="7">DNA sliding clamp PCNA</fullName>
    </recommendedName>
</protein>
<proteinExistence type="inferred from homology"/>
<evidence type="ECO:0000256" key="4">
    <source>
        <dbReference type="ARBA" id="ARBA00023125"/>
    </source>
</evidence>
<dbReference type="PANTHER" id="PTHR11352:SF0">
    <property type="entry name" value="PROLIFERATING CELL NUCLEAR ANTIGEN"/>
    <property type="match status" value="1"/>
</dbReference>
<dbReference type="GO" id="GO:0043626">
    <property type="term" value="C:PCNA complex"/>
    <property type="evidence" value="ECO:0007669"/>
    <property type="project" value="TreeGrafter"/>
</dbReference>
<evidence type="ECO:0000256" key="3">
    <source>
        <dbReference type="ARBA" id="ARBA00022705"/>
    </source>
</evidence>
<dbReference type="InterPro" id="IPR022649">
    <property type="entry name" value="Pr_cel_nuc_antig_C"/>
</dbReference>
<dbReference type="InterPro" id="IPR022648">
    <property type="entry name" value="Pr_cel_nuc_antig_N"/>
</dbReference>